<comment type="caution">
    <text evidence="4">The sequence shown here is derived from an EMBL/GenBank/DDBJ whole genome shotgun (WGS) entry which is preliminary data.</text>
</comment>
<reference evidence="4" key="1">
    <citation type="submission" date="2021-02" db="EMBL/GenBank/DDBJ databases">
        <authorList>
            <person name="Nowell W R."/>
        </authorList>
    </citation>
    <scope>NUCLEOTIDE SEQUENCE</scope>
</reference>
<feature type="compositionally biased region" description="Basic and acidic residues" evidence="2">
    <location>
        <begin position="354"/>
        <end position="483"/>
    </location>
</feature>
<dbReference type="InterPro" id="IPR013128">
    <property type="entry name" value="Peptidase_C1A"/>
</dbReference>
<dbReference type="CDD" id="cd02619">
    <property type="entry name" value="Peptidase_C1"/>
    <property type="match status" value="1"/>
</dbReference>
<gene>
    <name evidence="4" type="ORF">XDN619_LOCUS11075</name>
</gene>
<dbReference type="PANTHER" id="PTHR12411">
    <property type="entry name" value="CYSTEINE PROTEASE FAMILY C1-RELATED"/>
    <property type="match status" value="1"/>
</dbReference>
<feature type="domain" description="Peptidase C1A papain C-terminal" evidence="3">
    <location>
        <begin position="44"/>
        <end position="272"/>
    </location>
</feature>
<dbReference type="Gene3D" id="3.90.70.10">
    <property type="entry name" value="Cysteine proteinases"/>
    <property type="match status" value="1"/>
</dbReference>
<evidence type="ECO:0000313" key="5">
    <source>
        <dbReference type="Proteomes" id="UP000663887"/>
    </source>
</evidence>
<evidence type="ECO:0000259" key="3">
    <source>
        <dbReference type="SMART" id="SM00645"/>
    </source>
</evidence>
<evidence type="ECO:0000256" key="2">
    <source>
        <dbReference type="SAM" id="MobiDB-lite"/>
    </source>
</evidence>
<dbReference type="EMBL" id="CAJNRG010004184">
    <property type="protein sequence ID" value="CAF2063819.1"/>
    <property type="molecule type" value="Genomic_DNA"/>
</dbReference>
<dbReference type="SUPFAM" id="SSF54001">
    <property type="entry name" value="Cysteine proteinases"/>
    <property type="match status" value="1"/>
</dbReference>
<organism evidence="4 5">
    <name type="scientific">Rotaria magnacalcarata</name>
    <dbReference type="NCBI Taxonomy" id="392030"/>
    <lineage>
        <taxon>Eukaryota</taxon>
        <taxon>Metazoa</taxon>
        <taxon>Spiralia</taxon>
        <taxon>Gnathifera</taxon>
        <taxon>Rotifera</taxon>
        <taxon>Eurotatoria</taxon>
        <taxon>Bdelloidea</taxon>
        <taxon>Philodinida</taxon>
        <taxon>Philodinidae</taxon>
        <taxon>Rotaria</taxon>
    </lineage>
</organism>
<evidence type="ECO:0000256" key="1">
    <source>
        <dbReference type="ARBA" id="ARBA00008455"/>
    </source>
</evidence>
<dbReference type="Pfam" id="PF00112">
    <property type="entry name" value="Peptidase_C1"/>
    <property type="match status" value="1"/>
</dbReference>
<dbReference type="SMART" id="SM00645">
    <property type="entry name" value="Pept_C1"/>
    <property type="match status" value="1"/>
</dbReference>
<dbReference type="AlphaFoldDB" id="A0A816QSQ3"/>
<feature type="region of interest" description="Disordered" evidence="2">
    <location>
        <begin position="1"/>
        <end position="21"/>
    </location>
</feature>
<proteinExistence type="inferred from homology"/>
<dbReference type="Proteomes" id="UP000663887">
    <property type="component" value="Unassembled WGS sequence"/>
</dbReference>
<dbReference type="InterPro" id="IPR000668">
    <property type="entry name" value="Peptidase_C1A_C"/>
</dbReference>
<evidence type="ECO:0000313" key="4">
    <source>
        <dbReference type="EMBL" id="CAF2063819.1"/>
    </source>
</evidence>
<dbReference type="GO" id="GO:0006508">
    <property type="term" value="P:proteolysis"/>
    <property type="evidence" value="ECO:0007669"/>
    <property type="project" value="InterPro"/>
</dbReference>
<protein>
    <recommendedName>
        <fullName evidence="3">Peptidase C1A papain C-terminal domain-containing protein</fullName>
    </recommendedName>
</protein>
<name>A0A816QSQ3_9BILA</name>
<feature type="region of interest" description="Disordered" evidence="2">
    <location>
        <begin position="327"/>
        <end position="483"/>
    </location>
</feature>
<comment type="similarity">
    <text evidence="1">Belongs to the peptidase C1 family.</text>
</comment>
<accession>A0A816QSQ3</accession>
<feature type="compositionally biased region" description="Basic and acidic residues" evidence="2">
    <location>
        <begin position="328"/>
        <end position="346"/>
    </location>
</feature>
<dbReference type="GO" id="GO:0008234">
    <property type="term" value="F:cysteine-type peptidase activity"/>
    <property type="evidence" value="ECO:0007669"/>
    <property type="project" value="InterPro"/>
</dbReference>
<sequence>MFLTDRRTMERRRVDGLKKSDYKPEDKSLRRHFAKHVCYSRTELPPKVDLRPWMTSVKDQGKLGSCTAHAIASFVEYIINKTTHNPDDVSRLFLYYNSRKEDLKNEQKKEGIKNRKHTALIVDAGCPIVSAIEALKKKGFCFESKWPYKKKQVNIKPPKGCYRSANEKDKLQALKINADIDEMRSCLAQGLPIIFGLDMYPSFGKAAKNGGAVPMPNLTKKPEYSHAMLAVGYSNYSQAFIVRNSWGSDWGDQGYCYIPFEYMMNKNLCTFLYTLKLTEKYELGKEQWVRQDNDNYLARGYNDLSDDGDYFIEERTVEQEGVLINLHIGHDGGHHGDRNDSDDGRHGRGHPSGHSRDDGNSDDERHGRGHPSDHSGDDHNSDDERHGSHHHENDSGDDHNSDDERRGSHHHENDSGDDHNSDDERHGSHHHENDSGDDHNSDDERHGSHHHENDSGDDHNSDDERHGSHHHENDSGDDHNSDD</sequence>
<dbReference type="InterPro" id="IPR038765">
    <property type="entry name" value="Papain-like_cys_pep_sf"/>
</dbReference>